<dbReference type="InterPro" id="IPR036388">
    <property type="entry name" value="WH-like_DNA-bd_sf"/>
</dbReference>
<dbReference type="EMBL" id="JAFLNF010000002">
    <property type="protein sequence ID" value="MBO0344499.1"/>
    <property type="molecule type" value="Genomic_DNA"/>
</dbReference>
<evidence type="ECO:0000313" key="7">
    <source>
        <dbReference type="EMBL" id="MBO0344499.1"/>
    </source>
</evidence>
<feature type="region of interest" description="Disordered" evidence="4">
    <location>
        <begin position="1"/>
        <end position="20"/>
    </location>
</feature>
<keyword evidence="1" id="KW-0805">Transcription regulation</keyword>
<reference evidence="7" key="1">
    <citation type="submission" date="2021-03" db="EMBL/GenBank/DDBJ databases">
        <title>Roseibium sp. CAU 1637 isolated from Incheon.</title>
        <authorList>
            <person name="Kim W."/>
        </authorList>
    </citation>
    <scope>NUCLEOTIDE SEQUENCE</scope>
    <source>
        <strain evidence="7">CAU 1637</strain>
    </source>
</reference>
<evidence type="ECO:0000256" key="2">
    <source>
        <dbReference type="ARBA" id="ARBA00023125"/>
    </source>
</evidence>
<dbReference type="Proteomes" id="UP000664779">
    <property type="component" value="Unassembled WGS sequence"/>
</dbReference>
<keyword evidence="3" id="KW-0804">Transcription</keyword>
<keyword evidence="2" id="KW-0238">DNA-binding</keyword>
<feature type="domain" description="IclR-ED" evidence="6">
    <location>
        <begin position="89"/>
        <end position="270"/>
    </location>
</feature>
<dbReference type="PROSITE" id="PS51078">
    <property type="entry name" value="ICLR_ED"/>
    <property type="match status" value="1"/>
</dbReference>
<evidence type="ECO:0000256" key="3">
    <source>
        <dbReference type="ARBA" id="ARBA00023163"/>
    </source>
</evidence>
<dbReference type="PANTHER" id="PTHR30136:SF35">
    <property type="entry name" value="HTH-TYPE TRANSCRIPTIONAL REGULATOR RV1719"/>
    <property type="match status" value="1"/>
</dbReference>
<dbReference type="SUPFAM" id="SSF46785">
    <property type="entry name" value="Winged helix' DNA-binding domain"/>
    <property type="match status" value="1"/>
</dbReference>
<evidence type="ECO:0000256" key="4">
    <source>
        <dbReference type="SAM" id="MobiDB-lite"/>
    </source>
</evidence>
<dbReference type="InterPro" id="IPR014757">
    <property type="entry name" value="Tscrpt_reg_IclR_C"/>
</dbReference>
<organism evidence="7 8">
    <name type="scientific">Roseibium limicola</name>
    <dbReference type="NCBI Taxonomy" id="2816037"/>
    <lineage>
        <taxon>Bacteria</taxon>
        <taxon>Pseudomonadati</taxon>
        <taxon>Pseudomonadota</taxon>
        <taxon>Alphaproteobacteria</taxon>
        <taxon>Hyphomicrobiales</taxon>
        <taxon>Stappiaceae</taxon>
        <taxon>Roseibium</taxon>
    </lineage>
</organism>
<dbReference type="PROSITE" id="PS51077">
    <property type="entry name" value="HTH_ICLR"/>
    <property type="match status" value="1"/>
</dbReference>
<evidence type="ECO:0000313" key="8">
    <source>
        <dbReference type="Proteomes" id="UP000664779"/>
    </source>
</evidence>
<dbReference type="Gene3D" id="3.30.450.40">
    <property type="match status" value="1"/>
</dbReference>
<dbReference type="PANTHER" id="PTHR30136">
    <property type="entry name" value="HELIX-TURN-HELIX TRANSCRIPTIONAL REGULATOR, ICLR FAMILY"/>
    <property type="match status" value="1"/>
</dbReference>
<dbReference type="RefSeq" id="WP_206938583.1">
    <property type="nucleotide sequence ID" value="NZ_JAFLNF010000002.1"/>
</dbReference>
<feature type="domain" description="HTH iclR-type" evidence="5">
    <location>
        <begin position="26"/>
        <end position="88"/>
    </location>
</feature>
<evidence type="ECO:0000259" key="6">
    <source>
        <dbReference type="PROSITE" id="PS51078"/>
    </source>
</evidence>
<dbReference type="SMART" id="SM00346">
    <property type="entry name" value="HTH_ICLR"/>
    <property type="match status" value="1"/>
</dbReference>
<name>A0A939J850_9HYPH</name>
<proteinExistence type="predicted"/>
<dbReference type="InterPro" id="IPR036390">
    <property type="entry name" value="WH_DNA-bd_sf"/>
</dbReference>
<evidence type="ECO:0000259" key="5">
    <source>
        <dbReference type="PROSITE" id="PS51077"/>
    </source>
</evidence>
<dbReference type="Pfam" id="PF09339">
    <property type="entry name" value="HTH_IclR"/>
    <property type="match status" value="1"/>
</dbReference>
<dbReference type="GO" id="GO:0045892">
    <property type="term" value="P:negative regulation of DNA-templated transcription"/>
    <property type="evidence" value="ECO:0007669"/>
    <property type="project" value="TreeGrafter"/>
</dbReference>
<gene>
    <name evidence="7" type="ORF">J0X15_04620</name>
</gene>
<dbReference type="InterPro" id="IPR050707">
    <property type="entry name" value="HTH_MetabolicPath_Reg"/>
</dbReference>
<accession>A0A939J850</accession>
<dbReference type="Gene3D" id="1.10.10.10">
    <property type="entry name" value="Winged helix-like DNA-binding domain superfamily/Winged helix DNA-binding domain"/>
    <property type="match status" value="1"/>
</dbReference>
<keyword evidence="8" id="KW-1185">Reference proteome</keyword>
<evidence type="ECO:0000256" key="1">
    <source>
        <dbReference type="ARBA" id="ARBA00023015"/>
    </source>
</evidence>
<dbReference type="GO" id="GO:0003677">
    <property type="term" value="F:DNA binding"/>
    <property type="evidence" value="ECO:0007669"/>
    <property type="project" value="UniProtKB-KW"/>
</dbReference>
<protein>
    <submittedName>
        <fullName evidence="7">IclR family transcriptional regulator</fullName>
    </submittedName>
</protein>
<dbReference type="GO" id="GO:0003700">
    <property type="term" value="F:DNA-binding transcription factor activity"/>
    <property type="evidence" value="ECO:0007669"/>
    <property type="project" value="TreeGrafter"/>
</dbReference>
<dbReference type="AlphaFoldDB" id="A0A939J850"/>
<dbReference type="InterPro" id="IPR005471">
    <property type="entry name" value="Tscrpt_reg_IclR_N"/>
</dbReference>
<dbReference type="Pfam" id="PF01614">
    <property type="entry name" value="IclR_C"/>
    <property type="match status" value="1"/>
</dbReference>
<dbReference type="SUPFAM" id="SSF55781">
    <property type="entry name" value="GAF domain-like"/>
    <property type="match status" value="1"/>
</dbReference>
<sequence>MSPKFLRSLQSNRPDLPEAEKDPLYVQSLGRAMQVLSAFHQTDKPLTLQEIATISGVGRSAVQRMVFTLRAMGYVDRDPDDRGYVPGLRILDHTLDFQRLNPVVVKAAPVLLELRRMARERIDLSLWDDLRLVYASRLQSKREILSSTLIGHKVPLFCTSGGWAILAHLTDAEADALLTRSDRTQCTPKTITDIKQLKREIAKAREKGYAVAHEQILSGEIAMAAAILDANRRPVAAIHLAASLAEWSPEEFEKQFAPLIIQAARTVSRA</sequence>
<dbReference type="InterPro" id="IPR029016">
    <property type="entry name" value="GAF-like_dom_sf"/>
</dbReference>
<comment type="caution">
    <text evidence="7">The sequence shown here is derived from an EMBL/GenBank/DDBJ whole genome shotgun (WGS) entry which is preliminary data.</text>
</comment>